<dbReference type="InterPro" id="IPR013324">
    <property type="entry name" value="RNA_pol_sigma_r3/r4-like"/>
</dbReference>
<dbReference type="GO" id="GO:0006352">
    <property type="term" value="P:DNA-templated transcription initiation"/>
    <property type="evidence" value="ECO:0007669"/>
    <property type="project" value="InterPro"/>
</dbReference>
<gene>
    <name evidence="2" type="ORF">AS180_06710</name>
</gene>
<dbReference type="EMBL" id="LNQP01000017">
    <property type="protein sequence ID" value="KSU88668.1"/>
    <property type="molecule type" value="Genomic_DNA"/>
</dbReference>
<evidence type="ECO:0000313" key="2">
    <source>
        <dbReference type="EMBL" id="KSU88668.1"/>
    </source>
</evidence>
<keyword evidence="3" id="KW-1185">Reference proteome</keyword>
<dbReference type="AlphaFoldDB" id="A0A0V8JP15"/>
<dbReference type="SUPFAM" id="SSF88659">
    <property type="entry name" value="Sigma3 and sigma4 domains of RNA polymerase sigma factors"/>
    <property type="match status" value="1"/>
</dbReference>
<protein>
    <recommendedName>
        <fullName evidence="1">RNA polymerase sigma factor 70 region 4 type 2 domain-containing protein</fullName>
    </recommendedName>
</protein>
<dbReference type="Proteomes" id="UP000053681">
    <property type="component" value="Unassembled WGS sequence"/>
</dbReference>
<reference evidence="2 3" key="1">
    <citation type="submission" date="2015-11" db="EMBL/GenBank/DDBJ databases">
        <title>Bacillus caseinolyticus sp nov.</title>
        <authorList>
            <person name="Dastager S.G."/>
            <person name="Mawlankar R."/>
        </authorList>
    </citation>
    <scope>NUCLEOTIDE SEQUENCE [LARGE SCALE GENOMIC DNA]</scope>
    <source>
        <strain evidence="2 3">SGD-V-76</strain>
    </source>
</reference>
<dbReference type="Pfam" id="PF08281">
    <property type="entry name" value="Sigma70_r4_2"/>
    <property type="match status" value="1"/>
</dbReference>
<evidence type="ECO:0000259" key="1">
    <source>
        <dbReference type="Pfam" id="PF08281"/>
    </source>
</evidence>
<evidence type="ECO:0000313" key="3">
    <source>
        <dbReference type="Proteomes" id="UP000053681"/>
    </source>
</evidence>
<dbReference type="Gene3D" id="1.20.140.160">
    <property type="match status" value="1"/>
</dbReference>
<sequence length="202" mass="23980">MVNQSVHHLIPPYLETSFSTFYWKHRAALSSPLLKNFLKNDCHYDLLQMTFHHKSEQYASLVDEAFKQFYSEIRFLAYVSTLCKHFVRDKVQLYQKTHYVKSLDQPVVKEEQRTYGETLGVVDRDWWNRSFLSNQIEDEALYKALVSLPWKQQLILHFRIVEGWTNGEIASFFHVSPQAISFKYRSSLMRLKQQLEGRDAHG</sequence>
<organism evidence="2 3">
    <name type="scientific">Priestia veravalensis</name>
    <dbReference type="NCBI Taxonomy" id="1414648"/>
    <lineage>
        <taxon>Bacteria</taxon>
        <taxon>Bacillati</taxon>
        <taxon>Bacillota</taxon>
        <taxon>Bacilli</taxon>
        <taxon>Bacillales</taxon>
        <taxon>Bacillaceae</taxon>
        <taxon>Priestia</taxon>
    </lineage>
</organism>
<comment type="caution">
    <text evidence="2">The sequence shown here is derived from an EMBL/GenBank/DDBJ whole genome shotgun (WGS) entry which is preliminary data.</text>
</comment>
<feature type="domain" description="RNA polymerase sigma factor 70 region 4 type 2" evidence="1">
    <location>
        <begin position="139"/>
        <end position="181"/>
    </location>
</feature>
<dbReference type="GO" id="GO:0003677">
    <property type="term" value="F:DNA binding"/>
    <property type="evidence" value="ECO:0007669"/>
    <property type="project" value="InterPro"/>
</dbReference>
<accession>A0A0V8JP15</accession>
<proteinExistence type="predicted"/>
<dbReference type="InterPro" id="IPR013249">
    <property type="entry name" value="RNA_pol_sigma70_r4_t2"/>
</dbReference>
<dbReference type="RefSeq" id="WP_025908241.1">
    <property type="nucleotide sequence ID" value="NZ_KQ758636.1"/>
</dbReference>
<dbReference type="GO" id="GO:0016987">
    <property type="term" value="F:sigma factor activity"/>
    <property type="evidence" value="ECO:0007669"/>
    <property type="project" value="InterPro"/>
</dbReference>
<name>A0A0V8JP15_9BACI</name>